<feature type="non-terminal residue" evidence="1">
    <location>
        <position position="1"/>
    </location>
</feature>
<reference evidence="2" key="1">
    <citation type="journal article" date="2019" name="Int. J. Syst. Evol. Microbiol.">
        <title>The Global Catalogue of Microorganisms (GCM) 10K type strain sequencing project: providing services to taxonomists for standard genome sequencing and annotation.</title>
        <authorList>
            <consortium name="The Broad Institute Genomics Platform"/>
            <consortium name="The Broad Institute Genome Sequencing Center for Infectious Disease"/>
            <person name="Wu L."/>
            <person name="Ma J."/>
        </authorList>
    </citation>
    <scope>NUCLEOTIDE SEQUENCE [LARGE SCALE GENOMIC DNA]</scope>
    <source>
        <strain evidence="2">CCUG 66188</strain>
    </source>
</reference>
<dbReference type="Proteomes" id="UP001596023">
    <property type="component" value="Unassembled WGS sequence"/>
</dbReference>
<proteinExistence type="predicted"/>
<keyword evidence="2" id="KW-1185">Reference proteome</keyword>
<feature type="non-terminal residue" evidence="1">
    <location>
        <position position="74"/>
    </location>
</feature>
<sequence>IPSDENEEVYFRDLRTDDYKQFFSDDIVEALGMIKPASRKALLLQQAGYSMDEIAGELYNSRLIKSNSTVSARY</sequence>
<comment type="caution">
    <text evidence="1">The sequence shown here is derived from an EMBL/GenBank/DDBJ whole genome shotgun (WGS) entry which is preliminary data.</text>
</comment>
<dbReference type="EMBL" id="JBHSGN010000066">
    <property type="protein sequence ID" value="MFC4674042.1"/>
    <property type="molecule type" value="Genomic_DNA"/>
</dbReference>
<name>A0ABV9KVQ1_9BACT</name>
<gene>
    <name evidence="1" type="ORF">ACFO6W_10075</name>
</gene>
<accession>A0ABV9KVQ1</accession>
<protein>
    <submittedName>
        <fullName evidence="1">RNA polymerase sigma factor</fullName>
    </submittedName>
</protein>
<evidence type="ECO:0000313" key="1">
    <source>
        <dbReference type="EMBL" id="MFC4674042.1"/>
    </source>
</evidence>
<evidence type="ECO:0000313" key="2">
    <source>
        <dbReference type="Proteomes" id="UP001596023"/>
    </source>
</evidence>
<organism evidence="1 2">
    <name type="scientific">Dysgonomonas termitidis</name>
    <dbReference type="NCBI Taxonomy" id="1516126"/>
    <lineage>
        <taxon>Bacteria</taxon>
        <taxon>Pseudomonadati</taxon>
        <taxon>Bacteroidota</taxon>
        <taxon>Bacteroidia</taxon>
        <taxon>Bacteroidales</taxon>
        <taxon>Dysgonomonadaceae</taxon>
        <taxon>Dysgonomonas</taxon>
    </lineage>
</organism>